<keyword evidence="1" id="KW-1133">Transmembrane helix</keyword>
<keyword evidence="1" id="KW-0472">Membrane</keyword>
<dbReference type="RefSeq" id="WP_004044062.1">
    <property type="nucleotide sequence ID" value="NZ_AOHU01000096.1"/>
</dbReference>
<proteinExistence type="predicted"/>
<evidence type="ECO:0000256" key="1">
    <source>
        <dbReference type="SAM" id="Phobius"/>
    </source>
</evidence>
<dbReference type="InterPro" id="IPR012859">
    <property type="entry name" value="Pilin_N_archaeal"/>
</dbReference>
<dbReference type="AlphaFoldDB" id="L9UQH8"/>
<dbReference type="EMBL" id="AOHU01000096">
    <property type="protein sequence ID" value="ELY26956.1"/>
    <property type="molecule type" value="Genomic_DNA"/>
</dbReference>
<name>L9UQH8_HALVD</name>
<dbReference type="Proteomes" id="UP000011532">
    <property type="component" value="Unassembled WGS sequence"/>
</dbReference>
<reference evidence="3 4" key="2">
    <citation type="journal article" date="2014" name="PLoS Genet.">
        <title>Phylogenetically driven sequencing of extremely halophilic archaea reveals strategies for static and dynamic osmo-response.</title>
        <authorList>
            <person name="Becker E.A."/>
            <person name="Seitzer P.M."/>
            <person name="Tritt A."/>
            <person name="Larsen D."/>
            <person name="Krusor M."/>
            <person name="Yao A.I."/>
            <person name="Wu D."/>
            <person name="Madern D."/>
            <person name="Eisen J.A."/>
            <person name="Darling A.E."/>
            <person name="Facciotti M.T."/>
        </authorList>
    </citation>
    <scope>NUCLEOTIDE SEQUENCE [LARGE SCALE GENOMIC DNA]</scope>
    <source>
        <strain evidence="4">ATCC 29605 / DSM 3757 / JCM 8879 / NBRC 14742 / NCIMB 2012 / VKM B-1768 / DS2</strain>
    </source>
</reference>
<dbReference type="Pfam" id="PF07790">
    <property type="entry name" value="Pilin_N"/>
    <property type="match status" value="1"/>
</dbReference>
<sequence>MSILNRNPDGSRIPVIVAIVIVGIIFVIVGAVVLAAGLGTFALSTGEQAGSTPSVSFQFGVSDGTATIAHAGGDSFSAGEMLVVAGDSEQSWASLSGADGTVAEGDSISFDVASGETVELVYVGGDGRELVGRFSA</sequence>
<gene>
    <name evidence="3" type="ORF">C498_14363</name>
</gene>
<organism evidence="3 4">
    <name type="scientific">Haloferax volcanii (strain ATCC 29605 / DSM 3757 / JCM 8879 / NBRC 14742 / NCIMB 2012 / VKM B-1768 / DS2)</name>
    <name type="common">Halobacterium volcanii</name>
    <dbReference type="NCBI Taxonomy" id="309800"/>
    <lineage>
        <taxon>Archaea</taxon>
        <taxon>Methanobacteriati</taxon>
        <taxon>Methanobacteriota</taxon>
        <taxon>Stenosarchaea group</taxon>
        <taxon>Halobacteria</taxon>
        <taxon>Halobacteriales</taxon>
        <taxon>Haloferacaceae</taxon>
        <taxon>Haloferax</taxon>
    </lineage>
</organism>
<reference evidence="4" key="1">
    <citation type="submission" date="2012-11" db="EMBL/GenBank/DDBJ databases">
        <authorList>
            <person name="Becker E.A."/>
            <person name="Seitzer P."/>
            <person name="Tritt A."/>
            <person name="Larsen D."/>
            <person name="Yao A."/>
            <person name="Wu D."/>
            <person name="Darling A."/>
            <person name="Eisen J.A."/>
            <person name="Facciotti M.T."/>
        </authorList>
    </citation>
    <scope>NUCLEOTIDE SEQUENCE [LARGE SCALE GENOMIC DNA]</scope>
    <source>
        <strain evidence="4">ATCC 29605 / DSM 3757 / JCM 8879 / NBRC 14742 / NCIMB 2012 / VKM B-1768 / DS2</strain>
    </source>
</reference>
<evidence type="ECO:0000259" key="2">
    <source>
        <dbReference type="Pfam" id="PF07790"/>
    </source>
</evidence>
<comment type="caution">
    <text evidence="3">The sequence shown here is derived from an EMBL/GenBank/DDBJ whole genome shotgun (WGS) entry which is preliminary data.</text>
</comment>
<feature type="domain" description="Archaeal Type IV pilin N-terminal" evidence="2">
    <location>
        <begin position="21"/>
        <end position="85"/>
    </location>
</feature>
<evidence type="ECO:0000313" key="4">
    <source>
        <dbReference type="Proteomes" id="UP000011532"/>
    </source>
</evidence>
<accession>L9UQH8</accession>
<evidence type="ECO:0000313" key="3">
    <source>
        <dbReference type="EMBL" id="ELY26956.1"/>
    </source>
</evidence>
<dbReference type="PATRIC" id="fig|309800.29.peg.2764"/>
<keyword evidence="1" id="KW-0812">Transmembrane</keyword>
<feature type="transmembrane region" description="Helical" evidence="1">
    <location>
        <begin position="15"/>
        <end position="43"/>
    </location>
</feature>
<protein>
    <recommendedName>
        <fullName evidence="2">Archaeal Type IV pilin N-terminal domain-containing protein</fullName>
    </recommendedName>
</protein>